<gene>
    <name evidence="2" type="ORF">ALC60_07412</name>
</gene>
<dbReference type="InterPro" id="IPR043128">
    <property type="entry name" value="Rev_trsase/Diguanyl_cyclase"/>
</dbReference>
<evidence type="ECO:0008006" key="4">
    <source>
        <dbReference type="Google" id="ProtNLM"/>
    </source>
</evidence>
<dbReference type="Proteomes" id="UP000075809">
    <property type="component" value="Unassembled WGS sequence"/>
</dbReference>
<feature type="compositionally biased region" description="Low complexity" evidence="1">
    <location>
        <begin position="7"/>
        <end position="18"/>
    </location>
</feature>
<name>A0A151WZX0_9HYME</name>
<accession>A0A151WZX0</accession>
<dbReference type="GO" id="GO:0071897">
    <property type="term" value="P:DNA biosynthetic process"/>
    <property type="evidence" value="ECO:0007669"/>
    <property type="project" value="UniProtKB-ARBA"/>
</dbReference>
<dbReference type="Gene3D" id="3.30.70.270">
    <property type="match status" value="1"/>
</dbReference>
<feature type="region of interest" description="Disordered" evidence="1">
    <location>
        <begin position="1"/>
        <end position="46"/>
    </location>
</feature>
<reference evidence="2 3" key="1">
    <citation type="submission" date="2015-09" db="EMBL/GenBank/DDBJ databases">
        <title>Trachymyrmex zeteki WGS genome.</title>
        <authorList>
            <person name="Nygaard S."/>
            <person name="Hu H."/>
            <person name="Boomsma J."/>
            <person name="Zhang G."/>
        </authorList>
    </citation>
    <scope>NUCLEOTIDE SEQUENCE [LARGE SCALE GENOMIC DNA]</scope>
    <source>
        <strain evidence="2">Tzet28-1</strain>
        <tissue evidence="2">Whole body</tissue>
    </source>
</reference>
<keyword evidence="3" id="KW-1185">Reference proteome</keyword>
<dbReference type="SUPFAM" id="SSF56672">
    <property type="entry name" value="DNA/RNA polymerases"/>
    <property type="match status" value="1"/>
</dbReference>
<organism evidence="2 3">
    <name type="scientific">Mycetomoellerius zeteki</name>
    <dbReference type="NCBI Taxonomy" id="64791"/>
    <lineage>
        <taxon>Eukaryota</taxon>
        <taxon>Metazoa</taxon>
        <taxon>Ecdysozoa</taxon>
        <taxon>Arthropoda</taxon>
        <taxon>Hexapoda</taxon>
        <taxon>Insecta</taxon>
        <taxon>Pterygota</taxon>
        <taxon>Neoptera</taxon>
        <taxon>Endopterygota</taxon>
        <taxon>Hymenoptera</taxon>
        <taxon>Apocrita</taxon>
        <taxon>Aculeata</taxon>
        <taxon>Formicoidea</taxon>
        <taxon>Formicidae</taxon>
        <taxon>Myrmicinae</taxon>
        <taxon>Mycetomoellerius</taxon>
    </lineage>
</organism>
<evidence type="ECO:0000256" key="1">
    <source>
        <dbReference type="SAM" id="MobiDB-lite"/>
    </source>
</evidence>
<evidence type="ECO:0000313" key="3">
    <source>
        <dbReference type="Proteomes" id="UP000075809"/>
    </source>
</evidence>
<dbReference type="InterPro" id="IPR043502">
    <property type="entry name" value="DNA/RNA_pol_sf"/>
</dbReference>
<evidence type="ECO:0000313" key="2">
    <source>
        <dbReference type="EMBL" id="KYQ53453.1"/>
    </source>
</evidence>
<proteinExistence type="predicted"/>
<dbReference type="EMBL" id="KQ982626">
    <property type="protein sequence ID" value="KYQ53453.1"/>
    <property type="molecule type" value="Genomic_DNA"/>
</dbReference>
<sequence>MKEHSSSRFSEAAVSSFVPDIGTENTDPSLAGETAVSQPEVSEQADEQMVLQNRATNQSITPPKPSKNQFLSLFFLIKKPSGETAPYIFTKIMKPVVTKLRKEGFCSVVYLDDFLFISLSREKALQNQKVESLNLLSMLSFPF</sequence>
<protein>
    <recommendedName>
        <fullName evidence="4">Reverse transcriptase domain-containing protein</fullName>
    </recommendedName>
</protein>
<dbReference type="AlphaFoldDB" id="A0A151WZX0"/>